<gene>
    <name evidence="5" type="ORF">F8568_011375</name>
</gene>
<proteinExistence type="predicted"/>
<dbReference type="Gene3D" id="1.10.10.1320">
    <property type="entry name" value="Anti-sigma factor, zinc-finger domain"/>
    <property type="match status" value="1"/>
</dbReference>
<evidence type="ECO:0000313" key="5">
    <source>
        <dbReference type="EMBL" id="MWA00973.1"/>
    </source>
</evidence>
<evidence type="ECO:0000313" key="6">
    <source>
        <dbReference type="Proteomes" id="UP000462055"/>
    </source>
</evidence>
<accession>A0A6I4M5A0</accession>
<keyword evidence="6" id="KW-1185">Reference proteome</keyword>
<dbReference type="InterPro" id="IPR027383">
    <property type="entry name" value="Znf_put"/>
</dbReference>
<comment type="caution">
    <text evidence="5">The sequence shown here is derived from an EMBL/GenBank/DDBJ whole genome shotgun (WGS) entry which is preliminary data.</text>
</comment>
<dbReference type="Pfam" id="PF13490">
    <property type="entry name" value="zf-HC2"/>
    <property type="match status" value="1"/>
</dbReference>
<evidence type="ECO:0000259" key="4">
    <source>
        <dbReference type="Pfam" id="PF13490"/>
    </source>
</evidence>
<evidence type="ECO:0000256" key="3">
    <source>
        <dbReference type="SAM" id="Phobius"/>
    </source>
</evidence>
<sequence length="242" mass="24251">MTAPAAHVDVGAYALGLLEEPDRRAFEAHLSTCLPCHEELAALSGVAATLDGIGPIAEAPGGLPEPAPVPELLRRRIRRERRGRTARALVGAAAGLVLLGGALGAGYTVGADRSPAPARASGGADASAAALLRDGHQVSASDAGTGASGTVSMQGTAWGSRVALQLSKVRGPLECELVAVDGAGRAHTVVGWSVPAKGYGLPGSAQPRLTVQGGAAIKPADITRFEVRTLGSGARTLLTVPA</sequence>
<dbReference type="EMBL" id="WBMS02000007">
    <property type="protein sequence ID" value="MWA00973.1"/>
    <property type="molecule type" value="Genomic_DNA"/>
</dbReference>
<dbReference type="InterPro" id="IPR041916">
    <property type="entry name" value="Anti_sigma_zinc_sf"/>
</dbReference>
<evidence type="ECO:0000256" key="2">
    <source>
        <dbReference type="ARBA" id="ARBA00023163"/>
    </source>
</evidence>
<keyword evidence="3" id="KW-1133">Transmembrane helix</keyword>
<feature type="transmembrane region" description="Helical" evidence="3">
    <location>
        <begin position="85"/>
        <end position="107"/>
    </location>
</feature>
<organism evidence="5 6">
    <name type="scientific">Actinomadura physcomitrii</name>
    <dbReference type="NCBI Taxonomy" id="2650748"/>
    <lineage>
        <taxon>Bacteria</taxon>
        <taxon>Bacillati</taxon>
        <taxon>Actinomycetota</taxon>
        <taxon>Actinomycetes</taxon>
        <taxon>Streptosporangiales</taxon>
        <taxon>Thermomonosporaceae</taxon>
        <taxon>Actinomadura</taxon>
    </lineage>
</organism>
<dbReference type="AlphaFoldDB" id="A0A6I4M5A0"/>
<keyword evidence="1" id="KW-0805">Transcription regulation</keyword>
<evidence type="ECO:0000256" key="1">
    <source>
        <dbReference type="ARBA" id="ARBA00023015"/>
    </source>
</evidence>
<dbReference type="RefSeq" id="WP_151593492.1">
    <property type="nucleotide sequence ID" value="NZ_WBMS02000007.1"/>
</dbReference>
<reference evidence="5" key="1">
    <citation type="submission" date="2019-12" db="EMBL/GenBank/DDBJ databases">
        <title>Actinomadura physcomitrii sp. nov., a novel actinomycete isolated from moss [Physcomitrium sphaericum (Ludw) Fuernr].</title>
        <authorList>
            <person name="Zhuang X."/>
        </authorList>
    </citation>
    <scope>NUCLEOTIDE SEQUENCE [LARGE SCALE GENOMIC DNA]</scope>
    <source>
        <strain evidence="5">LD22</strain>
    </source>
</reference>
<keyword evidence="3" id="KW-0472">Membrane</keyword>
<keyword evidence="3" id="KW-0812">Transmembrane</keyword>
<name>A0A6I4M5A0_9ACTN</name>
<feature type="domain" description="Putative zinc-finger" evidence="4">
    <location>
        <begin position="10"/>
        <end position="37"/>
    </location>
</feature>
<keyword evidence="2" id="KW-0804">Transcription</keyword>
<dbReference type="Proteomes" id="UP000462055">
    <property type="component" value="Unassembled WGS sequence"/>
</dbReference>
<protein>
    <recommendedName>
        <fullName evidence="4">Putative zinc-finger domain-containing protein</fullName>
    </recommendedName>
</protein>